<reference evidence="10" key="1">
    <citation type="journal article" date="2016" name="Sci. Rep.">
        <title>Molecular characterization of firefly nuptial gifts: a multi-omics approach sheds light on postcopulatory sexual selection.</title>
        <authorList>
            <person name="Al-Wathiqui N."/>
            <person name="Fallon T.R."/>
            <person name="South A."/>
            <person name="Weng J.K."/>
            <person name="Lewis S.M."/>
        </authorList>
    </citation>
    <scope>NUCLEOTIDE SEQUENCE</scope>
</reference>
<dbReference type="SUPFAM" id="SSF48452">
    <property type="entry name" value="TPR-like"/>
    <property type="match status" value="1"/>
</dbReference>
<feature type="coiled-coil region" evidence="7">
    <location>
        <begin position="228"/>
        <end position="269"/>
    </location>
</feature>
<evidence type="ECO:0000313" key="11">
    <source>
        <dbReference type="EMBL" id="KAB0793723.1"/>
    </source>
</evidence>
<dbReference type="GO" id="GO:0005654">
    <property type="term" value="C:nucleoplasm"/>
    <property type="evidence" value="ECO:0007669"/>
    <property type="project" value="TreeGrafter"/>
</dbReference>
<dbReference type="Pfam" id="PF13181">
    <property type="entry name" value="TPR_8"/>
    <property type="match status" value="1"/>
</dbReference>
<dbReference type="InterPro" id="IPR019734">
    <property type="entry name" value="TPR_rpt"/>
</dbReference>
<keyword evidence="3" id="KW-0677">Repeat</keyword>
<evidence type="ECO:0000256" key="5">
    <source>
        <dbReference type="ARBA" id="ARBA00023242"/>
    </source>
</evidence>
<evidence type="ECO:0000256" key="8">
    <source>
        <dbReference type="SAM" id="MobiDB-lite"/>
    </source>
</evidence>
<dbReference type="InterPro" id="IPR011990">
    <property type="entry name" value="TPR-like_helical_dom_sf"/>
</dbReference>
<feature type="domain" description="Tetratricopeptide SHNi-TPR" evidence="9">
    <location>
        <begin position="173"/>
        <end position="206"/>
    </location>
</feature>
<keyword evidence="5" id="KW-0539">Nucleus</keyword>
<dbReference type="PANTHER" id="PTHR15081">
    <property type="entry name" value="NUCLEAR AUTOANTIGENIC SPERM PROTEIN NASP -RELATED"/>
    <property type="match status" value="1"/>
</dbReference>
<accession>A0A1Y1MUX3</accession>
<evidence type="ECO:0000256" key="7">
    <source>
        <dbReference type="SAM" id="Coils"/>
    </source>
</evidence>
<evidence type="ECO:0000256" key="6">
    <source>
        <dbReference type="PROSITE-ProRule" id="PRU00339"/>
    </source>
</evidence>
<dbReference type="GO" id="GO:0042393">
    <property type="term" value="F:histone binding"/>
    <property type="evidence" value="ECO:0007669"/>
    <property type="project" value="TreeGrafter"/>
</dbReference>
<evidence type="ECO:0000313" key="10">
    <source>
        <dbReference type="EMBL" id="JAV87177.1"/>
    </source>
</evidence>
<feature type="repeat" description="TPR" evidence="6">
    <location>
        <begin position="215"/>
        <end position="248"/>
    </location>
</feature>
<reference evidence="11 12" key="2">
    <citation type="journal article" date="2018" name="Elife">
        <title>Firefly genomes illuminate parallel origins of bioluminescence in beetles.</title>
        <authorList>
            <person name="Fallon T.R."/>
            <person name="Lower S.E."/>
            <person name="Chang C.H."/>
            <person name="Bessho-Uehara M."/>
            <person name="Martin G.J."/>
            <person name="Bewick A.J."/>
            <person name="Behringer M."/>
            <person name="Debat H.J."/>
            <person name="Wong I."/>
            <person name="Day J.C."/>
            <person name="Suvorov A."/>
            <person name="Silva C.J."/>
            <person name="Stanger-Hall K.F."/>
            <person name="Hall D.W."/>
            <person name="Schmitz R.J."/>
            <person name="Nelson D.R."/>
            <person name="Lewis S.M."/>
            <person name="Shigenobu S."/>
            <person name="Bybee S.M."/>
            <person name="Larracuente A.M."/>
            <person name="Oba Y."/>
            <person name="Weng J.K."/>
        </authorList>
    </citation>
    <scope>NUCLEOTIDE SEQUENCE [LARGE SCALE GENOMIC DNA]</scope>
    <source>
        <strain evidence="11">1611_PpyrPB1</strain>
        <tissue evidence="11">Whole body</tissue>
    </source>
</reference>
<comment type="subcellular location">
    <subcellularLocation>
        <location evidence="1">Nucleus</location>
    </subcellularLocation>
</comment>
<dbReference type="GO" id="GO:0006335">
    <property type="term" value="P:DNA replication-dependent chromatin assembly"/>
    <property type="evidence" value="ECO:0007669"/>
    <property type="project" value="TreeGrafter"/>
</dbReference>
<dbReference type="InterPro" id="IPR051730">
    <property type="entry name" value="NASP-like"/>
</dbReference>
<dbReference type="Pfam" id="PF10516">
    <property type="entry name" value="SHNi-TPR"/>
    <property type="match status" value="1"/>
</dbReference>
<evidence type="ECO:0000256" key="1">
    <source>
        <dbReference type="ARBA" id="ARBA00004123"/>
    </source>
</evidence>
<dbReference type="Proteomes" id="UP000327044">
    <property type="component" value="Unassembled WGS sequence"/>
</dbReference>
<evidence type="ECO:0000259" key="9">
    <source>
        <dbReference type="Pfam" id="PF10516"/>
    </source>
</evidence>
<evidence type="ECO:0000256" key="2">
    <source>
        <dbReference type="ARBA" id="ARBA00008402"/>
    </source>
</evidence>
<evidence type="ECO:0000256" key="3">
    <source>
        <dbReference type="ARBA" id="ARBA00022737"/>
    </source>
</evidence>
<name>A0A1Y1MUX3_PHOPY</name>
<dbReference type="PROSITE" id="PS50005">
    <property type="entry name" value="TPR"/>
    <property type="match status" value="1"/>
</dbReference>
<evidence type="ECO:0000256" key="4">
    <source>
        <dbReference type="ARBA" id="ARBA00022803"/>
    </source>
</evidence>
<proteinExistence type="inferred from homology"/>
<feature type="region of interest" description="Disordered" evidence="8">
    <location>
        <begin position="318"/>
        <end position="344"/>
    </location>
</feature>
<keyword evidence="4 6" id="KW-0802">TPR repeat</keyword>
<protein>
    <recommendedName>
        <fullName evidence="9">Tetratricopeptide SHNi-TPR domain-containing protein</fullName>
    </recommendedName>
</protein>
<reference evidence="11" key="3">
    <citation type="submission" date="2019-08" db="EMBL/GenBank/DDBJ databases">
        <authorList>
            <consortium name="Photinus pyralis genome working group"/>
            <person name="Fallon T.R."/>
            <person name="Sander Lower S.E."/>
            <person name="Weng J.-K."/>
        </authorList>
    </citation>
    <scope>NUCLEOTIDE SEQUENCE</scope>
    <source>
        <strain evidence="11">1611_PpyrPB1</strain>
        <tissue evidence="11">Whole body</tissue>
    </source>
</reference>
<dbReference type="Gene3D" id="1.25.40.10">
    <property type="entry name" value="Tetratricopeptide repeat domain"/>
    <property type="match status" value="1"/>
</dbReference>
<feature type="compositionally biased region" description="Basic and acidic residues" evidence="8">
    <location>
        <begin position="328"/>
        <end position="344"/>
    </location>
</feature>
<dbReference type="AlphaFoldDB" id="A0A1Y1MUX3"/>
<dbReference type="SMART" id="SM00028">
    <property type="entry name" value="TPR"/>
    <property type="match status" value="3"/>
</dbReference>
<gene>
    <name evidence="11" type="ORF">PPYR_13343</name>
</gene>
<dbReference type="EMBL" id="GEZM01026174">
    <property type="protein sequence ID" value="JAV87177.1"/>
    <property type="molecule type" value="Transcribed_RNA"/>
</dbReference>
<feature type="region of interest" description="Disordered" evidence="8">
    <location>
        <begin position="80"/>
        <end position="143"/>
    </location>
</feature>
<dbReference type="GO" id="GO:0034080">
    <property type="term" value="P:CENP-A containing chromatin assembly"/>
    <property type="evidence" value="ECO:0007669"/>
    <property type="project" value="TreeGrafter"/>
</dbReference>
<keyword evidence="7" id="KW-0175">Coiled coil</keyword>
<organism evidence="10">
    <name type="scientific">Photinus pyralis</name>
    <name type="common">Common eastern firefly</name>
    <name type="synonym">Lampyris pyralis</name>
    <dbReference type="NCBI Taxonomy" id="7054"/>
    <lineage>
        <taxon>Eukaryota</taxon>
        <taxon>Metazoa</taxon>
        <taxon>Ecdysozoa</taxon>
        <taxon>Arthropoda</taxon>
        <taxon>Hexapoda</taxon>
        <taxon>Insecta</taxon>
        <taxon>Pterygota</taxon>
        <taxon>Neoptera</taxon>
        <taxon>Endopterygota</taxon>
        <taxon>Coleoptera</taxon>
        <taxon>Polyphaga</taxon>
        <taxon>Elateriformia</taxon>
        <taxon>Elateroidea</taxon>
        <taxon>Lampyridae</taxon>
        <taxon>Lampyrinae</taxon>
        <taxon>Photinus</taxon>
    </lineage>
</organism>
<dbReference type="PANTHER" id="PTHR15081:SF1">
    <property type="entry name" value="NUCLEAR AUTOANTIGENIC SPERM PROTEIN"/>
    <property type="match status" value="1"/>
</dbReference>
<dbReference type="InterPro" id="IPR019544">
    <property type="entry name" value="Tetratricopeptide_SHNi-TPR_dom"/>
</dbReference>
<dbReference type="EMBL" id="VVIM01000009">
    <property type="protein sequence ID" value="KAB0793723.1"/>
    <property type="molecule type" value="Genomic_DNA"/>
</dbReference>
<evidence type="ECO:0000313" key="12">
    <source>
        <dbReference type="Proteomes" id="UP000327044"/>
    </source>
</evidence>
<feature type="compositionally biased region" description="Basic and acidic residues" evidence="8">
    <location>
        <begin position="98"/>
        <end position="130"/>
    </location>
</feature>
<dbReference type="OrthoDB" id="5587616at2759"/>
<keyword evidence="12" id="KW-1185">Reference proteome</keyword>
<dbReference type="InParanoid" id="A0A1Y1MUX3"/>
<comment type="similarity">
    <text evidence="2">Belongs to the NASP family.</text>
</comment>
<sequence length="344" mass="38199">MADVAVESEIKDPKELVKLATKAEHIHDYNAAATAYSKAIEIIVAEHGDKHDSLGEIYLAYGKTLLEISRDEAEPLGDAVQREYSSESDAEEANGAQDKVEEVEKPPAENDEKPDEKTSEENKEEVKGDDGDGEPTNGSNDEEPTDLQLAWEVLEIAKLIFEQRDAAGRRGLSETLIVLGEVSLESENFESAVADMKAGLEIQKEICKPNDRTLAETYYKLGTALSTNNQIEEAIQSYTTSLEVLNKRLAKLKQDEEKQKDEIKDIEDLIPDILEKISDMKNFKEEATMKLVAAMASKPVAETKSSFEAGSSDKKISNISHLVKRKRKDDDVKEEENPSKKISP</sequence>